<organism evidence="1 2">
    <name type="scientific">Lactococcus lactis subsp. hordniae</name>
    <dbReference type="NCBI Taxonomy" id="203404"/>
    <lineage>
        <taxon>Bacteria</taxon>
        <taxon>Bacillati</taxon>
        <taxon>Bacillota</taxon>
        <taxon>Bacilli</taxon>
        <taxon>Lactobacillales</taxon>
        <taxon>Streptococcaceae</taxon>
        <taxon>Lactococcus</taxon>
    </lineage>
</organism>
<dbReference type="GO" id="GO:0015031">
    <property type="term" value="P:protein transport"/>
    <property type="evidence" value="ECO:0007669"/>
    <property type="project" value="InterPro"/>
</dbReference>
<dbReference type="InterPro" id="IPR022259">
    <property type="entry name" value="Acessory_Sec_prot_Asp3"/>
</dbReference>
<reference evidence="1 2" key="1">
    <citation type="submission" date="2019-09" db="EMBL/GenBank/DDBJ databases">
        <title>Draft genome sequence of various Type strains from the CCUG.</title>
        <authorList>
            <person name="Pineiro-Iglesias B."/>
            <person name="Tunovic T."/>
            <person name="Unosson C."/>
            <person name="Inganas E."/>
            <person name="Ohlen M."/>
            <person name="Cardew S."/>
            <person name="Jensie-Markopoulos S."/>
            <person name="Salva-Serra F."/>
            <person name="Jaen-Luchoro D."/>
            <person name="Karlsson R."/>
            <person name="Svensson-Stadler L."/>
            <person name="Chun J."/>
            <person name="Moore E."/>
        </authorList>
    </citation>
    <scope>NUCLEOTIDE SEQUENCE [LARGE SCALE GENOMIC DNA]</scope>
    <source>
        <strain evidence="1 2">CCUG 32210T</strain>
    </source>
</reference>
<sequence length="266" mass="30313">MMSELYLMRWPQNLSAVYVNGATIRYSQDQSVYYANEVLSPGQTICTWSSATDYLVSGNSPSLPLLKINRTYELSLRLKADNDLPVQVQIDFLDGHKEVLDSYRGTNPRLVFTVPKGMVSYEVRLVNLKHEWLHFEFISIGEIGAVERIFEVTSRKHYDWVHVRPLRGSNHKTVQLIVNQGPRSILPLSLNESIDMEQIFITTDGQAIEPLIQSLAHTLRNKPDTQLSLEAGLGYYHLPSEFIIKFKAGLKQIQKLGGKNNDELDH</sequence>
<dbReference type="NCBIfam" id="TIGR03711">
    <property type="entry name" value="acc_sec_asp3"/>
    <property type="match status" value="1"/>
</dbReference>
<name>A0A5M9PZ91_LACLH</name>
<comment type="caution">
    <text evidence="1">The sequence shown here is derived from an EMBL/GenBank/DDBJ whole genome shotgun (WGS) entry which is preliminary data.</text>
</comment>
<evidence type="ECO:0000313" key="1">
    <source>
        <dbReference type="EMBL" id="KAA8700305.1"/>
    </source>
</evidence>
<protein>
    <submittedName>
        <fullName evidence="1">Accessory Sec system protein Asp3</fullName>
    </submittedName>
</protein>
<dbReference type="AlphaFoldDB" id="A0A5M9PZ91"/>
<proteinExistence type="predicted"/>
<dbReference type="Proteomes" id="UP000325203">
    <property type="component" value="Unassembled WGS sequence"/>
</dbReference>
<accession>A0A5M9PZ91</accession>
<gene>
    <name evidence="1" type="primary">asp3</name>
    <name evidence="1" type="ORF">F4V48_10640</name>
</gene>
<dbReference type="Pfam" id="PF15432">
    <property type="entry name" value="Sec-ASP3"/>
    <property type="match status" value="1"/>
</dbReference>
<dbReference type="EMBL" id="VXKC01000030">
    <property type="protein sequence ID" value="KAA8700305.1"/>
    <property type="molecule type" value="Genomic_DNA"/>
</dbReference>
<evidence type="ECO:0000313" key="2">
    <source>
        <dbReference type="Proteomes" id="UP000325203"/>
    </source>
</evidence>